<organism evidence="7 8">
    <name type="scientific">Sporomusa malonica</name>
    <dbReference type="NCBI Taxonomy" id="112901"/>
    <lineage>
        <taxon>Bacteria</taxon>
        <taxon>Bacillati</taxon>
        <taxon>Bacillota</taxon>
        <taxon>Negativicutes</taxon>
        <taxon>Selenomonadales</taxon>
        <taxon>Sporomusaceae</taxon>
        <taxon>Sporomusa</taxon>
    </lineage>
</organism>
<evidence type="ECO:0000313" key="8">
    <source>
        <dbReference type="Proteomes" id="UP000192738"/>
    </source>
</evidence>
<keyword evidence="3 6" id="KW-0540">Nuclease</keyword>
<dbReference type="Gene3D" id="1.10.287.1040">
    <property type="entry name" value="Exonuclease VII, small subunit"/>
    <property type="match status" value="1"/>
</dbReference>
<dbReference type="OrthoDB" id="9798666at2"/>
<evidence type="ECO:0000256" key="5">
    <source>
        <dbReference type="ARBA" id="ARBA00022839"/>
    </source>
</evidence>
<keyword evidence="5 6" id="KW-0269">Exonuclease</keyword>
<dbReference type="SUPFAM" id="SSF116842">
    <property type="entry name" value="XseB-like"/>
    <property type="match status" value="1"/>
</dbReference>
<evidence type="ECO:0000256" key="4">
    <source>
        <dbReference type="ARBA" id="ARBA00022801"/>
    </source>
</evidence>
<accession>A0A1W2AE33</accession>
<reference evidence="7 8" key="1">
    <citation type="submission" date="2017-04" db="EMBL/GenBank/DDBJ databases">
        <authorList>
            <person name="Afonso C.L."/>
            <person name="Miller P.J."/>
            <person name="Scott M.A."/>
            <person name="Spackman E."/>
            <person name="Goraichik I."/>
            <person name="Dimitrov K.M."/>
            <person name="Suarez D.L."/>
            <person name="Swayne D.E."/>
        </authorList>
    </citation>
    <scope>NUCLEOTIDE SEQUENCE [LARGE SCALE GENOMIC DNA]</scope>
    <source>
        <strain evidence="7 8">DSM 5090</strain>
    </source>
</reference>
<dbReference type="RefSeq" id="WP_084575139.1">
    <property type="nucleotide sequence ID" value="NZ_CP155572.1"/>
</dbReference>
<evidence type="ECO:0000313" key="7">
    <source>
        <dbReference type="EMBL" id="SMC58752.1"/>
    </source>
</evidence>
<gene>
    <name evidence="6" type="primary">xseB</name>
    <name evidence="7" type="ORF">SAMN04488500_105224</name>
</gene>
<dbReference type="InterPro" id="IPR037004">
    <property type="entry name" value="Exonuc_VII_ssu_sf"/>
</dbReference>
<dbReference type="GO" id="GO:0006308">
    <property type="term" value="P:DNA catabolic process"/>
    <property type="evidence" value="ECO:0007669"/>
    <property type="project" value="UniProtKB-UniRule"/>
</dbReference>
<dbReference type="AlphaFoldDB" id="A0A1W2AE33"/>
<dbReference type="PANTHER" id="PTHR34137">
    <property type="entry name" value="EXODEOXYRIBONUCLEASE 7 SMALL SUBUNIT"/>
    <property type="match status" value="1"/>
</dbReference>
<comment type="subunit">
    <text evidence="6">Heterooligomer composed of large and small subunits.</text>
</comment>
<evidence type="ECO:0000256" key="2">
    <source>
        <dbReference type="ARBA" id="ARBA00022490"/>
    </source>
</evidence>
<name>A0A1W2AE33_9FIRM</name>
<keyword evidence="2 6" id="KW-0963">Cytoplasm</keyword>
<dbReference type="HAMAP" id="MF_00337">
    <property type="entry name" value="Exonuc_7_S"/>
    <property type="match status" value="1"/>
</dbReference>
<sequence length="85" mass="9384">MASKASNKQNNVCFEDALGKLEVIVKQLETGDLSLEEALDKFGQGISHAKLCFERLNVAEAQVDKILQQEQGRLVEKPLNLVEGD</sequence>
<keyword evidence="8" id="KW-1185">Reference proteome</keyword>
<dbReference type="EC" id="3.1.11.6" evidence="6"/>
<dbReference type="STRING" id="112901.SAMN04488500_105224"/>
<comment type="function">
    <text evidence="6">Bidirectionally degrades single-stranded DNA into large acid-insoluble oligonucleotides, which are then degraded further into small acid-soluble oligonucleotides.</text>
</comment>
<evidence type="ECO:0000256" key="1">
    <source>
        <dbReference type="ARBA" id="ARBA00009998"/>
    </source>
</evidence>
<dbReference type="NCBIfam" id="TIGR01280">
    <property type="entry name" value="xseB"/>
    <property type="match status" value="1"/>
</dbReference>
<comment type="catalytic activity">
    <reaction evidence="6">
        <text>Exonucleolytic cleavage in either 5'- to 3'- or 3'- to 5'-direction to yield nucleoside 5'-phosphates.</text>
        <dbReference type="EC" id="3.1.11.6"/>
    </reaction>
</comment>
<dbReference type="EMBL" id="FWXI01000005">
    <property type="protein sequence ID" value="SMC58752.1"/>
    <property type="molecule type" value="Genomic_DNA"/>
</dbReference>
<dbReference type="GO" id="GO:0005829">
    <property type="term" value="C:cytosol"/>
    <property type="evidence" value="ECO:0007669"/>
    <property type="project" value="TreeGrafter"/>
</dbReference>
<proteinExistence type="inferred from homology"/>
<evidence type="ECO:0000256" key="6">
    <source>
        <dbReference type="HAMAP-Rule" id="MF_00337"/>
    </source>
</evidence>
<dbReference type="InterPro" id="IPR003761">
    <property type="entry name" value="Exonuc_VII_S"/>
</dbReference>
<dbReference type="PIRSF" id="PIRSF006488">
    <property type="entry name" value="Exonuc_VII_S"/>
    <property type="match status" value="1"/>
</dbReference>
<protein>
    <recommendedName>
        <fullName evidence="6">Exodeoxyribonuclease 7 small subunit</fullName>
        <ecNumber evidence="6">3.1.11.6</ecNumber>
    </recommendedName>
    <alternativeName>
        <fullName evidence="6">Exodeoxyribonuclease VII small subunit</fullName>
        <shortName evidence="6">Exonuclease VII small subunit</shortName>
    </alternativeName>
</protein>
<dbReference type="PANTHER" id="PTHR34137:SF1">
    <property type="entry name" value="EXODEOXYRIBONUCLEASE 7 SMALL SUBUNIT"/>
    <property type="match status" value="1"/>
</dbReference>
<keyword evidence="4 6" id="KW-0378">Hydrolase</keyword>
<dbReference type="GO" id="GO:0009318">
    <property type="term" value="C:exodeoxyribonuclease VII complex"/>
    <property type="evidence" value="ECO:0007669"/>
    <property type="project" value="UniProtKB-UniRule"/>
</dbReference>
<dbReference type="Proteomes" id="UP000192738">
    <property type="component" value="Unassembled WGS sequence"/>
</dbReference>
<evidence type="ECO:0000256" key="3">
    <source>
        <dbReference type="ARBA" id="ARBA00022722"/>
    </source>
</evidence>
<comment type="subcellular location">
    <subcellularLocation>
        <location evidence="6">Cytoplasm</location>
    </subcellularLocation>
</comment>
<dbReference type="GO" id="GO:0008855">
    <property type="term" value="F:exodeoxyribonuclease VII activity"/>
    <property type="evidence" value="ECO:0007669"/>
    <property type="project" value="UniProtKB-UniRule"/>
</dbReference>
<comment type="similarity">
    <text evidence="1 6">Belongs to the XseB family.</text>
</comment>
<dbReference type="Pfam" id="PF02609">
    <property type="entry name" value="Exonuc_VII_S"/>
    <property type="match status" value="1"/>
</dbReference>